<keyword evidence="3" id="KW-1185">Reference proteome</keyword>
<name>A0ABZ1MY85_STREF</name>
<proteinExistence type="predicted"/>
<organism evidence="2 3">
    <name type="scientific">Streptomyces purpurascens</name>
    <dbReference type="NCBI Taxonomy" id="1924"/>
    <lineage>
        <taxon>Bacteria</taxon>
        <taxon>Bacillati</taxon>
        <taxon>Actinomycetota</taxon>
        <taxon>Actinomycetes</taxon>
        <taxon>Kitasatosporales</taxon>
        <taxon>Streptomycetaceae</taxon>
        <taxon>Streptomyces</taxon>
    </lineage>
</organism>
<sequence>MAASTATNCTASPSRARTPTVLRPPGSSPPRPSGPSPSSNVTPDDCPWPFPGGHPGRPLTDSQIGKRLHSIGIRPKQDRSTALFPLATELPAAILARMLGVHTKVAVQWQKASVGDRVAYAADVSQRVSENQ</sequence>
<evidence type="ECO:0000313" key="2">
    <source>
        <dbReference type="EMBL" id="WTW32072.1"/>
    </source>
</evidence>
<accession>A0ABZ1MY85</accession>
<evidence type="ECO:0000313" key="3">
    <source>
        <dbReference type="Proteomes" id="UP001621512"/>
    </source>
</evidence>
<dbReference type="Proteomes" id="UP001621512">
    <property type="component" value="Chromosome"/>
</dbReference>
<evidence type="ECO:0000256" key="1">
    <source>
        <dbReference type="SAM" id="MobiDB-lite"/>
    </source>
</evidence>
<reference evidence="2 3" key="1">
    <citation type="submission" date="2022-10" db="EMBL/GenBank/DDBJ databases">
        <title>The complete genomes of actinobacterial strains from the NBC collection.</title>
        <authorList>
            <person name="Joergensen T.S."/>
            <person name="Alvarez Arevalo M."/>
            <person name="Sterndorff E.B."/>
            <person name="Faurdal D."/>
            <person name="Vuksanovic O."/>
            <person name="Mourched A.-S."/>
            <person name="Charusanti P."/>
            <person name="Shaw S."/>
            <person name="Blin K."/>
            <person name="Weber T."/>
        </authorList>
    </citation>
    <scope>NUCLEOTIDE SEQUENCE [LARGE SCALE GENOMIC DNA]</scope>
    <source>
        <strain evidence="2 3">NBC_00017</strain>
    </source>
</reference>
<feature type="compositionally biased region" description="Pro residues" evidence="1">
    <location>
        <begin position="26"/>
        <end position="35"/>
    </location>
</feature>
<dbReference type="EMBL" id="CP108341">
    <property type="protein sequence ID" value="WTW32072.1"/>
    <property type="molecule type" value="Genomic_DNA"/>
</dbReference>
<dbReference type="RefSeq" id="WP_405509064.1">
    <property type="nucleotide sequence ID" value="NZ_CP108341.1"/>
</dbReference>
<feature type="region of interest" description="Disordered" evidence="1">
    <location>
        <begin position="1"/>
        <end position="63"/>
    </location>
</feature>
<gene>
    <name evidence="2" type="ORF">OHU35_40975</name>
</gene>
<protein>
    <submittedName>
        <fullName evidence="2">Uncharacterized protein</fullName>
    </submittedName>
</protein>
<feature type="compositionally biased region" description="Polar residues" evidence="1">
    <location>
        <begin position="1"/>
        <end position="17"/>
    </location>
</feature>